<evidence type="ECO:0000313" key="1">
    <source>
        <dbReference type="EMBL" id="GBN86642.1"/>
    </source>
</evidence>
<name>A0A4Y2SEH4_ARAVE</name>
<proteinExistence type="predicted"/>
<keyword evidence="2" id="KW-1185">Reference proteome</keyword>
<dbReference type="EMBL" id="BGPR01021393">
    <property type="protein sequence ID" value="GBN86642.1"/>
    <property type="molecule type" value="Genomic_DNA"/>
</dbReference>
<gene>
    <name evidence="1" type="ORF">AVEN_23758_1</name>
</gene>
<evidence type="ECO:0000313" key="2">
    <source>
        <dbReference type="Proteomes" id="UP000499080"/>
    </source>
</evidence>
<dbReference type="Proteomes" id="UP000499080">
    <property type="component" value="Unassembled WGS sequence"/>
</dbReference>
<accession>A0A4Y2SEH4</accession>
<sequence>MAASVYLFNPIQVDSIPFVGKALDIFLFGKIRSLKALPPLSPKFVFSESLPRKIIEKVGVCASTPDARYGIKNKRSFYSTSYQQYEDKKADRKFLGCIRERISVLLFTVEDALKT</sequence>
<organism evidence="1 2">
    <name type="scientific">Araneus ventricosus</name>
    <name type="common">Orbweaver spider</name>
    <name type="synonym">Epeira ventricosa</name>
    <dbReference type="NCBI Taxonomy" id="182803"/>
    <lineage>
        <taxon>Eukaryota</taxon>
        <taxon>Metazoa</taxon>
        <taxon>Ecdysozoa</taxon>
        <taxon>Arthropoda</taxon>
        <taxon>Chelicerata</taxon>
        <taxon>Arachnida</taxon>
        <taxon>Araneae</taxon>
        <taxon>Araneomorphae</taxon>
        <taxon>Entelegynae</taxon>
        <taxon>Araneoidea</taxon>
        <taxon>Araneidae</taxon>
        <taxon>Araneus</taxon>
    </lineage>
</organism>
<protein>
    <submittedName>
        <fullName evidence="1">Uncharacterized protein</fullName>
    </submittedName>
</protein>
<dbReference type="AlphaFoldDB" id="A0A4Y2SEH4"/>
<reference evidence="1 2" key="1">
    <citation type="journal article" date="2019" name="Sci. Rep.">
        <title>Orb-weaving spider Araneus ventricosus genome elucidates the spidroin gene catalogue.</title>
        <authorList>
            <person name="Kono N."/>
            <person name="Nakamura H."/>
            <person name="Ohtoshi R."/>
            <person name="Moran D.A.P."/>
            <person name="Shinohara A."/>
            <person name="Yoshida Y."/>
            <person name="Fujiwara M."/>
            <person name="Mori M."/>
            <person name="Tomita M."/>
            <person name="Arakawa K."/>
        </authorList>
    </citation>
    <scope>NUCLEOTIDE SEQUENCE [LARGE SCALE GENOMIC DNA]</scope>
</reference>
<comment type="caution">
    <text evidence="1">The sequence shown here is derived from an EMBL/GenBank/DDBJ whole genome shotgun (WGS) entry which is preliminary data.</text>
</comment>